<evidence type="ECO:0000256" key="1">
    <source>
        <dbReference type="SAM" id="Coils"/>
    </source>
</evidence>
<organism evidence="2 3">
    <name type="scientific">Congzhengia minquanensis</name>
    <dbReference type="NCBI Taxonomy" id="2763657"/>
    <lineage>
        <taxon>Bacteria</taxon>
        <taxon>Bacillati</taxon>
        <taxon>Bacillota</taxon>
        <taxon>Clostridia</taxon>
        <taxon>Eubacteriales</taxon>
        <taxon>Oscillospiraceae</taxon>
        <taxon>Congzhengia</taxon>
    </lineage>
</organism>
<comment type="caution">
    <text evidence="2">The sequence shown here is derived from an EMBL/GenBank/DDBJ whole genome shotgun (WGS) entry which is preliminary data.</text>
</comment>
<dbReference type="AlphaFoldDB" id="A0A926HY69"/>
<dbReference type="EMBL" id="JACRSU010000002">
    <property type="protein sequence ID" value="MBC8540784.1"/>
    <property type="molecule type" value="Genomic_DNA"/>
</dbReference>
<keyword evidence="1" id="KW-0175">Coiled coil</keyword>
<proteinExistence type="predicted"/>
<reference evidence="2" key="1">
    <citation type="submission" date="2020-08" db="EMBL/GenBank/DDBJ databases">
        <title>Genome public.</title>
        <authorList>
            <person name="Liu C."/>
            <person name="Sun Q."/>
        </authorList>
    </citation>
    <scope>NUCLEOTIDE SEQUENCE</scope>
    <source>
        <strain evidence="2">H8</strain>
    </source>
</reference>
<gene>
    <name evidence="2" type="ORF">H8698_07320</name>
</gene>
<dbReference type="Proteomes" id="UP000611762">
    <property type="component" value="Unassembled WGS sequence"/>
</dbReference>
<keyword evidence="3" id="KW-1185">Reference proteome</keyword>
<name>A0A926HY69_9FIRM</name>
<feature type="coiled-coil region" evidence="1">
    <location>
        <begin position="101"/>
        <end position="128"/>
    </location>
</feature>
<sequence length="215" mass="24834">MAQYVITDGEKYIKSNFNGKVTQATNITMADVFDTKQQAMSFLKNSICKAWQRKYYVAEYENGDVVQCTVPKPPKTIKKITDKVFEISDEPLGLTEWELRLDGMQNLFQDAAKRANELSQEMSDIEAKIVDWEHYIEFTKLNAREGYKAYSALNRLFEQRRAIKNEKKLVSAINRNQNCSNGMTEIINVLEGLKHQKYRARALPELFECGIDEVV</sequence>
<evidence type="ECO:0000313" key="3">
    <source>
        <dbReference type="Proteomes" id="UP000611762"/>
    </source>
</evidence>
<evidence type="ECO:0000313" key="2">
    <source>
        <dbReference type="EMBL" id="MBC8540784.1"/>
    </source>
</evidence>
<accession>A0A926HY69</accession>
<dbReference type="RefSeq" id="WP_249311932.1">
    <property type="nucleotide sequence ID" value="NZ_JACRSU010000002.1"/>
</dbReference>
<protein>
    <submittedName>
        <fullName evidence="2">Uncharacterized protein</fullName>
    </submittedName>
</protein>